<sequence length="88" mass="9553">MSSCTLTGSLLFAVAQWQSEIALSASGNCDSGDGRDYGDSRNSEFAMESAFDARQVLRLSQLFANAPVIAAEKNPRIAVCDFFRFFSS</sequence>
<gene>
    <name evidence="1" type="ORF">QF025_004461</name>
</gene>
<protein>
    <recommendedName>
        <fullName evidence="3">Secreted protein</fullName>
    </recommendedName>
</protein>
<dbReference type="AlphaFoldDB" id="A0ABD5CLK2"/>
<dbReference type="RefSeq" id="WP_029966532.1">
    <property type="nucleotide sequence ID" value="NZ_ATXV01000001.1"/>
</dbReference>
<evidence type="ECO:0000313" key="2">
    <source>
        <dbReference type="Proteomes" id="UP001245184"/>
    </source>
</evidence>
<dbReference type="Proteomes" id="UP001245184">
    <property type="component" value="Unassembled WGS sequence"/>
</dbReference>
<name>A0ABD5CLK2_9BURK</name>
<evidence type="ECO:0008006" key="3">
    <source>
        <dbReference type="Google" id="ProtNLM"/>
    </source>
</evidence>
<comment type="caution">
    <text evidence="1">The sequence shown here is derived from an EMBL/GenBank/DDBJ whole genome shotgun (WGS) entry which is preliminary data.</text>
</comment>
<reference evidence="1 2" key="1">
    <citation type="submission" date="2023-08" db="EMBL/GenBank/DDBJ databases">
        <title>Genome sequencing of plant associated microbes to promote plant fitness in Sorghum bicolor and Oryza sativa.</title>
        <authorList>
            <person name="Coleman-Derr D."/>
        </authorList>
    </citation>
    <scope>NUCLEOTIDE SEQUENCE [LARGE SCALE GENOMIC DNA]</scope>
    <source>
        <strain evidence="1 2">SLBN-33</strain>
    </source>
</reference>
<accession>A0ABD5CLK2</accession>
<proteinExistence type="predicted"/>
<dbReference type="EMBL" id="JAVIZN010000002">
    <property type="protein sequence ID" value="MDR6205741.1"/>
    <property type="molecule type" value="Genomic_DNA"/>
</dbReference>
<organism evidence="1 2">
    <name type="scientific">Paraburkholderia graminis</name>
    <dbReference type="NCBI Taxonomy" id="60548"/>
    <lineage>
        <taxon>Bacteria</taxon>
        <taxon>Pseudomonadati</taxon>
        <taxon>Pseudomonadota</taxon>
        <taxon>Betaproteobacteria</taxon>
        <taxon>Burkholderiales</taxon>
        <taxon>Burkholderiaceae</taxon>
        <taxon>Paraburkholderia</taxon>
    </lineage>
</organism>
<evidence type="ECO:0000313" key="1">
    <source>
        <dbReference type="EMBL" id="MDR6205741.1"/>
    </source>
</evidence>